<comment type="similarity">
    <text evidence="2">Belongs to the autoinducer-2 exporter (AI-2E) (TC 2.A.86) family.</text>
</comment>
<evidence type="ECO:0000256" key="6">
    <source>
        <dbReference type="SAM" id="Phobius"/>
    </source>
</evidence>
<dbReference type="Pfam" id="PF01594">
    <property type="entry name" value="AI-2E_transport"/>
    <property type="match status" value="1"/>
</dbReference>
<evidence type="ECO:0000256" key="2">
    <source>
        <dbReference type="ARBA" id="ARBA00009773"/>
    </source>
</evidence>
<reference evidence="7 8" key="1">
    <citation type="journal article" date="2019" name="Int. J. Syst. Evol. Microbiol.">
        <title>The Global Catalogue of Microorganisms (GCM) 10K type strain sequencing project: providing services to taxonomists for standard genome sequencing and annotation.</title>
        <authorList>
            <consortium name="The Broad Institute Genomics Platform"/>
            <consortium name="The Broad Institute Genome Sequencing Center for Infectious Disease"/>
            <person name="Wu L."/>
            <person name="Ma J."/>
        </authorList>
    </citation>
    <scope>NUCLEOTIDE SEQUENCE [LARGE SCALE GENOMIC DNA]</scope>
    <source>
        <strain evidence="7 8">JCM 19585</strain>
    </source>
</reference>
<keyword evidence="5 6" id="KW-0472">Membrane</keyword>
<feature type="transmembrane region" description="Helical" evidence="6">
    <location>
        <begin position="196"/>
        <end position="219"/>
    </location>
</feature>
<keyword evidence="8" id="KW-1185">Reference proteome</keyword>
<feature type="transmembrane region" description="Helical" evidence="6">
    <location>
        <begin position="141"/>
        <end position="163"/>
    </location>
</feature>
<keyword evidence="3 6" id="KW-0812">Transmembrane</keyword>
<protein>
    <submittedName>
        <fullName evidence="7">AI-2E family transporter</fullName>
    </submittedName>
</protein>
<comment type="caution">
    <text evidence="7">The sequence shown here is derived from an EMBL/GenBank/DDBJ whole genome shotgun (WGS) entry which is preliminary data.</text>
</comment>
<gene>
    <name evidence="7" type="ORF">GCM10009037_08320</name>
</gene>
<feature type="transmembrane region" description="Helical" evidence="6">
    <location>
        <begin position="273"/>
        <end position="294"/>
    </location>
</feature>
<name>A0A830F7I7_9EURY</name>
<evidence type="ECO:0000256" key="4">
    <source>
        <dbReference type="ARBA" id="ARBA00022989"/>
    </source>
</evidence>
<evidence type="ECO:0000313" key="7">
    <source>
        <dbReference type="EMBL" id="GGL27000.1"/>
    </source>
</evidence>
<dbReference type="AlphaFoldDB" id="A0A830F7I7"/>
<evidence type="ECO:0000256" key="3">
    <source>
        <dbReference type="ARBA" id="ARBA00022692"/>
    </source>
</evidence>
<dbReference type="EMBL" id="BMPF01000001">
    <property type="protein sequence ID" value="GGL27000.1"/>
    <property type="molecule type" value="Genomic_DNA"/>
</dbReference>
<proteinExistence type="inferred from homology"/>
<organism evidence="7 8">
    <name type="scientific">Halarchaeum grantii</name>
    <dbReference type="NCBI Taxonomy" id="1193105"/>
    <lineage>
        <taxon>Archaea</taxon>
        <taxon>Methanobacteriati</taxon>
        <taxon>Methanobacteriota</taxon>
        <taxon>Stenosarchaea group</taxon>
        <taxon>Halobacteria</taxon>
        <taxon>Halobacteriales</taxon>
        <taxon>Halobacteriaceae</taxon>
    </lineage>
</organism>
<comment type="subcellular location">
    <subcellularLocation>
        <location evidence="1">Membrane</location>
        <topology evidence="1">Multi-pass membrane protein</topology>
    </subcellularLocation>
</comment>
<accession>A0A830F7I7</accession>
<dbReference type="RefSeq" id="WP_188879414.1">
    <property type="nucleotide sequence ID" value="NZ_BMPF01000001.1"/>
</dbReference>
<dbReference type="Proteomes" id="UP000628840">
    <property type="component" value="Unassembled WGS sequence"/>
</dbReference>
<feature type="transmembrane region" description="Helical" evidence="6">
    <location>
        <begin position="231"/>
        <end position="253"/>
    </location>
</feature>
<feature type="transmembrane region" description="Helical" evidence="6">
    <location>
        <begin position="15"/>
        <end position="46"/>
    </location>
</feature>
<feature type="transmembrane region" description="Helical" evidence="6">
    <location>
        <begin position="58"/>
        <end position="83"/>
    </location>
</feature>
<dbReference type="OrthoDB" id="282734at2157"/>
<feature type="transmembrane region" description="Helical" evidence="6">
    <location>
        <begin position="306"/>
        <end position="324"/>
    </location>
</feature>
<dbReference type="GO" id="GO:0016020">
    <property type="term" value="C:membrane"/>
    <property type="evidence" value="ECO:0007669"/>
    <property type="project" value="UniProtKB-SubCell"/>
</dbReference>
<dbReference type="InterPro" id="IPR002549">
    <property type="entry name" value="AI-2E-like"/>
</dbReference>
<evidence type="ECO:0000256" key="1">
    <source>
        <dbReference type="ARBA" id="ARBA00004141"/>
    </source>
</evidence>
<evidence type="ECO:0000313" key="8">
    <source>
        <dbReference type="Proteomes" id="UP000628840"/>
    </source>
</evidence>
<keyword evidence="4 6" id="KW-1133">Transmembrane helix</keyword>
<evidence type="ECO:0000256" key="5">
    <source>
        <dbReference type="ARBA" id="ARBA00023136"/>
    </source>
</evidence>
<sequence length="367" mass="39787">MSLADWVPERRERVLLWAVVLTLAGFVAHVFATVAGTITFGLFIYYGVRPIHRRLERAVSPGVAALLTLLLVALPFFAVTGYLGLMGFQELRPRIRVYSEVLRPYVNVDALLQQPVTELVAALRDPERYSLGLFLERARHYLGLLSSAAMHLVFATLIAFYLLRDGARVREWFAGVAGADSATFAYVTAVDRDLEPLYFGSVLIVFVIALGAVVVYHAYNLLAPPALAIPFPTALALATGLASVVPLVVGKLVYGPLVGYLTYSALQAPDASLAYPLALLAVCFVFLDFVPMTFVLPEIAGRDTHVGLVMFGFIVGSMVFGWYGLFAGPLLVVLCVQAVRLLVVPLARGERVTGDVDTAEDLGSDPP</sequence>